<evidence type="ECO:0000256" key="2">
    <source>
        <dbReference type="ARBA" id="ARBA00022475"/>
    </source>
</evidence>
<comment type="subcellular location">
    <subcellularLocation>
        <location evidence="1">Cell membrane</location>
        <topology evidence="1">Multi-pass membrane protein</topology>
    </subcellularLocation>
</comment>
<evidence type="ECO:0000313" key="10">
    <source>
        <dbReference type="EMBL" id="GMA29969.1"/>
    </source>
</evidence>
<feature type="transmembrane region" description="Helical" evidence="6">
    <location>
        <begin position="116"/>
        <end position="133"/>
    </location>
</feature>
<evidence type="ECO:0000256" key="6">
    <source>
        <dbReference type="SAM" id="Phobius"/>
    </source>
</evidence>
<dbReference type="EMBL" id="BSUL01000001">
    <property type="protein sequence ID" value="GMA29902.1"/>
    <property type="molecule type" value="Genomic_DNA"/>
</dbReference>
<dbReference type="Pfam" id="PF00482">
    <property type="entry name" value="T2SSF"/>
    <property type="match status" value="1"/>
</dbReference>
<dbReference type="RefSeq" id="WP_284228844.1">
    <property type="nucleotide sequence ID" value="NZ_BSUL01000001.1"/>
</dbReference>
<keyword evidence="11" id="KW-1185">Reference proteome</keyword>
<comment type="caution">
    <text evidence="8">The sequence shown here is derived from an EMBL/GenBank/DDBJ whole genome shotgun (WGS) entry which is preliminary data.</text>
</comment>
<keyword evidence="2" id="KW-1003">Cell membrane</keyword>
<dbReference type="EMBL" id="BSUL01000002">
    <property type="protein sequence ID" value="GMA29969.1"/>
    <property type="molecule type" value="Genomic_DNA"/>
</dbReference>
<evidence type="ECO:0000313" key="8">
    <source>
        <dbReference type="EMBL" id="GMA26787.1"/>
    </source>
</evidence>
<sequence length="293" mass="31037">MVARLPSAAAARPRLLLRVAPAVVDVSPEARRLLARRPADPLPVLGFLLAPIADAGRTLLDRVLGGGETIARRLSQSGSSLDLRAYRSQQLLCVIGGGVGGAVLGILLLASAGASPLLPFGLSPLGAVVALLVREQLLARAARARLDRLAEELPTTLEFLTLSLSAGEGVLDALRRLARVGRGELAAEFSRALAEHAAGRPLSEALLELSARLRLPVLERCIDQLVVALERGTPLIEVLRAHADDARELGKRELLESAGRKEVAMLVPLVFLILPITVVFAMYPGLAVLQMGF</sequence>
<proteinExistence type="predicted"/>
<accession>A0AA37UFY9</accession>
<feature type="transmembrane region" description="Helical" evidence="6">
    <location>
        <begin position="263"/>
        <end position="283"/>
    </location>
</feature>
<dbReference type="PANTHER" id="PTHR35007:SF1">
    <property type="entry name" value="PILUS ASSEMBLY PROTEIN"/>
    <property type="match status" value="1"/>
</dbReference>
<feature type="domain" description="Type II secretion system protein GspF" evidence="7">
    <location>
        <begin position="158"/>
        <end position="281"/>
    </location>
</feature>
<feature type="transmembrane region" description="Helical" evidence="6">
    <location>
        <begin position="91"/>
        <end position="110"/>
    </location>
</feature>
<evidence type="ECO:0000256" key="1">
    <source>
        <dbReference type="ARBA" id="ARBA00004651"/>
    </source>
</evidence>
<dbReference type="InterPro" id="IPR042094">
    <property type="entry name" value="T2SS_GspF_sf"/>
</dbReference>
<reference evidence="8" key="2">
    <citation type="submission" date="2023-02" db="EMBL/GenBank/DDBJ databases">
        <authorList>
            <person name="Sun Q."/>
            <person name="Mori K."/>
        </authorList>
    </citation>
    <scope>NUCLEOTIDE SEQUENCE</scope>
    <source>
        <strain evidence="8">NBRC 112289</strain>
    </source>
</reference>
<dbReference type="EMBL" id="BSUL01000001">
    <property type="protein sequence ID" value="GMA26787.1"/>
    <property type="molecule type" value="Genomic_DNA"/>
</dbReference>
<keyword evidence="3 6" id="KW-0812">Transmembrane</keyword>
<dbReference type="Proteomes" id="UP001157160">
    <property type="component" value="Unassembled WGS sequence"/>
</dbReference>
<keyword evidence="5 6" id="KW-0472">Membrane</keyword>
<dbReference type="PANTHER" id="PTHR35007">
    <property type="entry name" value="INTEGRAL MEMBRANE PROTEIN-RELATED"/>
    <property type="match status" value="1"/>
</dbReference>
<evidence type="ECO:0000256" key="3">
    <source>
        <dbReference type="ARBA" id="ARBA00022692"/>
    </source>
</evidence>
<name>A0AA37UFY9_9MICO</name>
<evidence type="ECO:0000259" key="7">
    <source>
        <dbReference type="Pfam" id="PF00482"/>
    </source>
</evidence>
<evidence type="ECO:0000313" key="9">
    <source>
        <dbReference type="EMBL" id="GMA29902.1"/>
    </source>
</evidence>
<dbReference type="InterPro" id="IPR018076">
    <property type="entry name" value="T2SS_GspF_dom"/>
</dbReference>
<keyword evidence="4 6" id="KW-1133">Transmembrane helix</keyword>
<dbReference type="Gene3D" id="1.20.81.30">
    <property type="entry name" value="Type II secretion system (T2SS), domain F"/>
    <property type="match status" value="1"/>
</dbReference>
<reference evidence="8 11" key="1">
    <citation type="journal article" date="2014" name="Int. J. Syst. Evol. Microbiol.">
        <title>Complete genome sequence of Corynebacterium casei LMG S-19264T (=DSM 44701T), isolated from a smear-ripened cheese.</title>
        <authorList>
            <consortium name="US DOE Joint Genome Institute (JGI-PGF)"/>
            <person name="Walter F."/>
            <person name="Albersmeier A."/>
            <person name="Kalinowski J."/>
            <person name="Ruckert C."/>
        </authorList>
    </citation>
    <scope>NUCLEOTIDE SEQUENCE [LARGE SCALE GENOMIC DNA]</scope>
    <source>
        <strain evidence="8 11">NBRC 112289</strain>
    </source>
</reference>
<gene>
    <name evidence="8" type="ORF">GCM10025874_00400</name>
    <name evidence="9" type="ORF">GCM10025874_31550</name>
    <name evidence="10" type="ORF">GCM10025874_32220</name>
</gene>
<dbReference type="GO" id="GO:0005886">
    <property type="term" value="C:plasma membrane"/>
    <property type="evidence" value="ECO:0007669"/>
    <property type="project" value="UniProtKB-SubCell"/>
</dbReference>
<evidence type="ECO:0000256" key="5">
    <source>
        <dbReference type="ARBA" id="ARBA00023136"/>
    </source>
</evidence>
<evidence type="ECO:0000256" key="4">
    <source>
        <dbReference type="ARBA" id="ARBA00022989"/>
    </source>
</evidence>
<organism evidence="8 11">
    <name type="scientific">Arenivirga flava</name>
    <dbReference type="NCBI Taxonomy" id="1930060"/>
    <lineage>
        <taxon>Bacteria</taxon>
        <taxon>Bacillati</taxon>
        <taxon>Actinomycetota</taxon>
        <taxon>Actinomycetes</taxon>
        <taxon>Micrococcales</taxon>
        <taxon>Microbacteriaceae</taxon>
        <taxon>Arenivirga</taxon>
    </lineage>
</organism>
<evidence type="ECO:0000313" key="11">
    <source>
        <dbReference type="Proteomes" id="UP001157160"/>
    </source>
</evidence>
<protein>
    <submittedName>
        <fullName evidence="8">Pilus assembly protein TadB</fullName>
    </submittedName>
</protein>
<dbReference type="AlphaFoldDB" id="A0AA37UFY9"/>